<dbReference type="Proteomes" id="UP000050741">
    <property type="component" value="Unassembled WGS sequence"/>
</dbReference>
<evidence type="ECO:0000313" key="6">
    <source>
        <dbReference type="WBParaSite" id="GPLIN_000231100"/>
    </source>
</evidence>
<comment type="subcellular location">
    <subcellularLocation>
        <location evidence="1">Nucleus</location>
    </subcellularLocation>
</comment>
<dbReference type="GO" id="GO:0005839">
    <property type="term" value="C:proteasome core complex"/>
    <property type="evidence" value="ECO:0007669"/>
    <property type="project" value="InterPro"/>
</dbReference>
<reference evidence="5" key="1">
    <citation type="submission" date="2014-05" db="EMBL/GenBank/DDBJ databases">
        <title>The genome and life-stage specific transcriptomes of Globodera pallida elucidate key aspects of plant parasitism by a cyst nematode.</title>
        <authorList>
            <person name="Cotton J.A."/>
            <person name="Lilley C.J."/>
            <person name="Jones L.M."/>
            <person name="Kikuchi T."/>
            <person name="Reid A.J."/>
            <person name="Thorpe P."/>
            <person name="Tsai I.J."/>
            <person name="Beasley H."/>
            <person name="Blok V."/>
            <person name="Cock P.J.A."/>
            <person name="Van den Akker S.E."/>
            <person name="Holroyd N."/>
            <person name="Hunt M."/>
            <person name="Mantelin S."/>
            <person name="Naghra H."/>
            <person name="Pain A."/>
            <person name="Palomares-Rius J.E."/>
            <person name="Zarowiecki M."/>
            <person name="Berriman M."/>
            <person name="Jones J.T."/>
            <person name="Urwin P.E."/>
        </authorList>
    </citation>
    <scope>NUCLEOTIDE SEQUENCE [LARGE SCALE GENOMIC DNA]</scope>
    <source>
        <strain evidence="5">Lindley</strain>
    </source>
</reference>
<accession>A0A183BNX5</accession>
<dbReference type="SUPFAM" id="SSF56235">
    <property type="entry name" value="N-terminal nucleophile aminohydrolases (Ntn hydrolases)"/>
    <property type="match status" value="1"/>
</dbReference>
<proteinExistence type="predicted"/>
<reference evidence="6" key="2">
    <citation type="submission" date="2016-06" db="UniProtKB">
        <authorList>
            <consortium name="WormBaseParasite"/>
        </authorList>
    </citation>
    <scope>IDENTIFICATION</scope>
</reference>
<dbReference type="GO" id="GO:0005634">
    <property type="term" value="C:nucleus"/>
    <property type="evidence" value="ECO:0007669"/>
    <property type="project" value="UniProtKB-SubCell"/>
</dbReference>
<evidence type="ECO:0000256" key="2">
    <source>
        <dbReference type="ARBA" id="ARBA00022490"/>
    </source>
</evidence>
<organism evidence="5 6">
    <name type="scientific">Globodera pallida</name>
    <name type="common">Potato cyst nematode worm</name>
    <name type="synonym">Heterodera pallida</name>
    <dbReference type="NCBI Taxonomy" id="36090"/>
    <lineage>
        <taxon>Eukaryota</taxon>
        <taxon>Metazoa</taxon>
        <taxon>Ecdysozoa</taxon>
        <taxon>Nematoda</taxon>
        <taxon>Chromadorea</taxon>
        <taxon>Rhabditida</taxon>
        <taxon>Tylenchina</taxon>
        <taxon>Tylenchomorpha</taxon>
        <taxon>Tylenchoidea</taxon>
        <taxon>Heteroderidae</taxon>
        <taxon>Heteroderinae</taxon>
        <taxon>Globodera</taxon>
    </lineage>
</organism>
<sequence>MAKFKDALDDSSAALAAMSPMIEQQRQWNPYSSQGGTAAALAGDDFVVVASDTRLTGPNEIEILSRNCEKTHILTNKIIMNNCGFYGDVLQLKRLLMLRIDHYEFVYQHAMSLEQCSEMLARMLYSRRSFPYYTGAILCGIDSDGRGSIYGYDPVGCVERVPFNASGNGGKIVQTFFENQWTFSTVSPEERKKMPKPTLERALSVMRDAFRGLSERETTTGDSVKLYWTKAGDDQATFFCAPANLPLAWRLTPRCRCDCCFCWHFDEVLK</sequence>
<dbReference type="PANTHER" id="PTHR32194">
    <property type="entry name" value="METALLOPROTEASE TLDD"/>
    <property type="match status" value="1"/>
</dbReference>
<name>A0A183BNX5_GLOPA</name>
<dbReference type="PROSITE" id="PS51476">
    <property type="entry name" value="PROTEASOME_BETA_2"/>
    <property type="match status" value="1"/>
</dbReference>
<dbReference type="InterPro" id="IPR001353">
    <property type="entry name" value="Proteasome_sua/b"/>
</dbReference>
<keyword evidence="3" id="KW-0647">Proteasome</keyword>
<dbReference type="InterPro" id="IPR023333">
    <property type="entry name" value="Proteasome_suB-type"/>
</dbReference>
<dbReference type="InterPro" id="IPR029055">
    <property type="entry name" value="Ntn_hydrolases_N"/>
</dbReference>
<comment type="subunit">
    <text evidence="4">The 26S proteasome consists of a 20S proteasome core and two 19S regulatory subunits. The 20S proteasome core is composed of 28 subunits that are arranged in four stacked rings, resulting in a barrel-shaped structure. The two end rings are each formed by seven alpha subunits, and the two central rings are each formed by seven beta subunits. The catalytic chamber with the active sites is on the inside of the barrel.</text>
</comment>
<dbReference type="GO" id="GO:0051603">
    <property type="term" value="P:proteolysis involved in protein catabolic process"/>
    <property type="evidence" value="ECO:0007669"/>
    <property type="project" value="InterPro"/>
</dbReference>
<dbReference type="Gene3D" id="3.60.20.10">
    <property type="entry name" value="Glutamine Phosphoribosylpyrophosphate, subunit 1, domain 1"/>
    <property type="match status" value="1"/>
</dbReference>
<evidence type="ECO:0000256" key="3">
    <source>
        <dbReference type="ARBA" id="ARBA00022942"/>
    </source>
</evidence>
<keyword evidence="2" id="KW-0963">Cytoplasm</keyword>
<keyword evidence="5" id="KW-1185">Reference proteome</keyword>
<dbReference type="PANTHER" id="PTHR32194:SF2">
    <property type="entry name" value="PROTEASOME SUBUNIT BETA TYPE-1"/>
    <property type="match status" value="1"/>
</dbReference>
<dbReference type="WBParaSite" id="GPLIN_000231100">
    <property type="protein sequence ID" value="GPLIN_000231100"/>
    <property type="gene ID" value="GPLIN_000231100"/>
</dbReference>
<evidence type="ECO:0000256" key="1">
    <source>
        <dbReference type="ARBA" id="ARBA00004123"/>
    </source>
</evidence>
<protein>
    <submittedName>
        <fullName evidence="6">Proteasome subunit beta</fullName>
    </submittedName>
</protein>
<evidence type="ECO:0000256" key="4">
    <source>
        <dbReference type="ARBA" id="ARBA00026071"/>
    </source>
</evidence>
<evidence type="ECO:0000313" key="5">
    <source>
        <dbReference type="Proteomes" id="UP000050741"/>
    </source>
</evidence>
<dbReference type="AlphaFoldDB" id="A0A183BNX5"/>
<dbReference type="GO" id="GO:0005737">
    <property type="term" value="C:cytoplasm"/>
    <property type="evidence" value="ECO:0007669"/>
    <property type="project" value="TreeGrafter"/>
</dbReference>
<dbReference type="Pfam" id="PF00227">
    <property type="entry name" value="Proteasome"/>
    <property type="match status" value="1"/>
</dbReference>